<dbReference type="PROSITE" id="PS00092">
    <property type="entry name" value="N6_MTASE"/>
    <property type="match status" value="1"/>
</dbReference>
<name>A0A9Q3S3E3_9SPHN</name>
<comment type="catalytic activity">
    <reaction evidence="4">
        <text>L-glutaminyl-[peptide chain release factor] + S-adenosyl-L-methionine = N(5)-methyl-L-glutaminyl-[peptide chain release factor] + S-adenosyl-L-homocysteine + H(+)</text>
        <dbReference type="Rhea" id="RHEA:42896"/>
        <dbReference type="Rhea" id="RHEA-COMP:10271"/>
        <dbReference type="Rhea" id="RHEA-COMP:10272"/>
        <dbReference type="ChEBI" id="CHEBI:15378"/>
        <dbReference type="ChEBI" id="CHEBI:30011"/>
        <dbReference type="ChEBI" id="CHEBI:57856"/>
        <dbReference type="ChEBI" id="CHEBI:59789"/>
        <dbReference type="ChEBI" id="CHEBI:61891"/>
        <dbReference type="EC" id="2.1.1.297"/>
    </reaction>
</comment>
<feature type="binding site" evidence="4">
    <location>
        <begin position="120"/>
        <end position="124"/>
    </location>
    <ligand>
        <name>S-adenosyl-L-methionine</name>
        <dbReference type="ChEBI" id="CHEBI:59789"/>
    </ligand>
</feature>
<dbReference type="CDD" id="cd02440">
    <property type="entry name" value="AdoMet_MTases"/>
    <property type="match status" value="1"/>
</dbReference>
<dbReference type="InterPro" id="IPR004556">
    <property type="entry name" value="HemK-like"/>
</dbReference>
<feature type="binding site" evidence="4">
    <location>
        <position position="142"/>
    </location>
    <ligand>
        <name>S-adenosyl-L-methionine</name>
        <dbReference type="ChEBI" id="CHEBI:59789"/>
    </ligand>
</feature>
<dbReference type="InterPro" id="IPR002052">
    <property type="entry name" value="DNA_methylase_N6_adenine_CS"/>
</dbReference>
<evidence type="ECO:0000256" key="2">
    <source>
        <dbReference type="ARBA" id="ARBA00022679"/>
    </source>
</evidence>
<evidence type="ECO:0000256" key="4">
    <source>
        <dbReference type="HAMAP-Rule" id="MF_02126"/>
    </source>
</evidence>
<dbReference type="GO" id="GO:0102559">
    <property type="term" value="F:peptide chain release factor N(5)-glutamine methyltransferase activity"/>
    <property type="evidence" value="ECO:0007669"/>
    <property type="project" value="UniProtKB-EC"/>
</dbReference>
<feature type="domain" description="Release factor glutamine methyltransferase N-terminal" evidence="6">
    <location>
        <begin position="11"/>
        <end position="77"/>
    </location>
</feature>
<keyword evidence="2 4" id="KW-0808">Transferase</keyword>
<evidence type="ECO:0000256" key="3">
    <source>
        <dbReference type="ARBA" id="ARBA00022691"/>
    </source>
</evidence>
<accession>A0A9Q3S3E3</accession>
<keyword evidence="1 4" id="KW-0489">Methyltransferase</keyword>
<dbReference type="NCBIfam" id="TIGR00536">
    <property type="entry name" value="hemK_fam"/>
    <property type="match status" value="1"/>
</dbReference>
<evidence type="ECO:0000313" key="8">
    <source>
        <dbReference type="Proteomes" id="UP000824927"/>
    </source>
</evidence>
<evidence type="ECO:0000259" key="5">
    <source>
        <dbReference type="Pfam" id="PF13847"/>
    </source>
</evidence>
<dbReference type="Pfam" id="PF17827">
    <property type="entry name" value="PrmC_N"/>
    <property type="match status" value="1"/>
</dbReference>
<dbReference type="Proteomes" id="UP000824927">
    <property type="component" value="Unassembled WGS sequence"/>
</dbReference>
<dbReference type="HAMAP" id="MF_02126">
    <property type="entry name" value="RF_methyltr_PrmC"/>
    <property type="match status" value="1"/>
</dbReference>
<dbReference type="InterPro" id="IPR040758">
    <property type="entry name" value="PrmC_N"/>
</dbReference>
<evidence type="ECO:0000256" key="1">
    <source>
        <dbReference type="ARBA" id="ARBA00022603"/>
    </source>
</evidence>
<dbReference type="PANTHER" id="PTHR18895:SF74">
    <property type="entry name" value="MTRF1L RELEASE FACTOR GLUTAMINE METHYLTRANSFERASE"/>
    <property type="match status" value="1"/>
</dbReference>
<dbReference type="Gene3D" id="1.10.8.10">
    <property type="entry name" value="DNA helicase RuvA subunit, C-terminal domain"/>
    <property type="match status" value="1"/>
</dbReference>
<dbReference type="Gene3D" id="3.40.50.150">
    <property type="entry name" value="Vaccinia Virus protein VP39"/>
    <property type="match status" value="1"/>
</dbReference>
<proteinExistence type="inferred from homology"/>
<keyword evidence="3 4" id="KW-0949">S-adenosyl-L-methionine</keyword>
<protein>
    <recommendedName>
        <fullName evidence="4">Release factor glutamine methyltransferase</fullName>
        <shortName evidence="4">RF MTase</shortName>
        <ecNumber evidence="4">2.1.1.297</ecNumber>
    </recommendedName>
    <alternativeName>
        <fullName evidence="4">N5-glutamine methyltransferase PrmC</fullName>
    </alternativeName>
    <alternativeName>
        <fullName evidence="4">Protein-(glutamine-N5) MTase PrmC</fullName>
    </alternativeName>
    <alternativeName>
        <fullName evidence="4">Protein-glutamine N-methyltransferase PrmC</fullName>
    </alternativeName>
</protein>
<feature type="binding site" evidence="4">
    <location>
        <position position="171"/>
    </location>
    <ligand>
        <name>S-adenosyl-L-methionine</name>
        <dbReference type="ChEBI" id="CHEBI:59789"/>
    </ligand>
</feature>
<dbReference type="EMBL" id="JAHVKP010000001">
    <property type="protein sequence ID" value="MBY6219331.1"/>
    <property type="molecule type" value="Genomic_DNA"/>
</dbReference>
<dbReference type="InterPro" id="IPR050320">
    <property type="entry name" value="N5-glutamine_MTase"/>
</dbReference>
<organism evidence="7 8">
    <name type="scientific">Qipengyuania aquimaris</name>
    <dbReference type="NCBI Taxonomy" id="255984"/>
    <lineage>
        <taxon>Bacteria</taxon>
        <taxon>Pseudomonadati</taxon>
        <taxon>Pseudomonadota</taxon>
        <taxon>Alphaproteobacteria</taxon>
        <taxon>Sphingomonadales</taxon>
        <taxon>Erythrobacteraceae</taxon>
        <taxon>Qipengyuania</taxon>
    </lineage>
</organism>
<feature type="binding site" evidence="4">
    <location>
        <begin position="189"/>
        <end position="192"/>
    </location>
    <ligand>
        <name>substrate</name>
    </ligand>
</feature>
<evidence type="ECO:0000259" key="6">
    <source>
        <dbReference type="Pfam" id="PF17827"/>
    </source>
</evidence>
<reference evidence="7" key="1">
    <citation type="submission" date="2021-06" db="EMBL/GenBank/DDBJ databases">
        <title>50 bacteria genomes isolated from Dapeng, Shenzhen, China.</title>
        <authorList>
            <person name="Zheng W."/>
            <person name="Yu S."/>
            <person name="Huang Y."/>
        </authorList>
    </citation>
    <scope>NUCLEOTIDE SEQUENCE</scope>
    <source>
        <strain evidence="7">DP4N28-2</strain>
    </source>
</reference>
<dbReference type="NCBIfam" id="TIGR03534">
    <property type="entry name" value="RF_mod_PrmC"/>
    <property type="match status" value="1"/>
</dbReference>
<dbReference type="SUPFAM" id="SSF53335">
    <property type="entry name" value="S-adenosyl-L-methionine-dependent methyltransferases"/>
    <property type="match status" value="1"/>
</dbReference>
<dbReference type="GO" id="GO:0003676">
    <property type="term" value="F:nucleic acid binding"/>
    <property type="evidence" value="ECO:0007669"/>
    <property type="project" value="InterPro"/>
</dbReference>
<gene>
    <name evidence="4 7" type="primary">prmC</name>
    <name evidence="7" type="ORF">KUV31_13360</name>
</gene>
<evidence type="ECO:0000313" key="7">
    <source>
        <dbReference type="EMBL" id="MBY6219331.1"/>
    </source>
</evidence>
<dbReference type="EC" id="2.1.1.297" evidence="4"/>
<dbReference type="RefSeq" id="WP_222405965.1">
    <property type="nucleotide sequence ID" value="NZ_JAHVKP010000001.1"/>
</dbReference>
<dbReference type="InterPro" id="IPR019874">
    <property type="entry name" value="RF_methyltr_PrmC"/>
</dbReference>
<dbReference type="PANTHER" id="PTHR18895">
    <property type="entry name" value="HEMK METHYLTRANSFERASE"/>
    <property type="match status" value="1"/>
</dbReference>
<feature type="binding site" evidence="4">
    <location>
        <position position="189"/>
    </location>
    <ligand>
        <name>S-adenosyl-L-methionine</name>
        <dbReference type="ChEBI" id="CHEBI:59789"/>
    </ligand>
</feature>
<dbReference type="InterPro" id="IPR025714">
    <property type="entry name" value="Methyltranfer_dom"/>
</dbReference>
<dbReference type="Pfam" id="PF13847">
    <property type="entry name" value="Methyltransf_31"/>
    <property type="match status" value="1"/>
</dbReference>
<dbReference type="GO" id="GO:0032259">
    <property type="term" value="P:methylation"/>
    <property type="evidence" value="ECO:0007669"/>
    <property type="project" value="UniProtKB-KW"/>
</dbReference>
<dbReference type="AlphaFoldDB" id="A0A9Q3S3E3"/>
<sequence>MTEAARPTVADAIRAASDRLSETSETARLDAELIMAHVLGIARSDMLLRAMRDEAPADFEALVDRRARCEPVAHILGHQEFYGREFLVTPDTLIPRGDSEVLVEAALELKRDAERVLDLGTGSGALLLSVVAETQAEGVGTDRSPAALAVAHDNADRLGIEDRVRFHLLDWREEGWADDLGGFDLILCNPPYVEEAAQLDRDVRAFEPHSALFAGPEGLDDYRIIIPQLRNLMTDLGVAILEIGHEQSGAVSEIARAAGFEVALRRDLANRPRALILT</sequence>
<comment type="caution">
    <text evidence="7">The sequence shown here is derived from an EMBL/GenBank/DDBJ whole genome shotgun (WGS) entry which is preliminary data.</text>
</comment>
<dbReference type="InterPro" id="IPR029063">
    <property type="entry name" value="SAM-dependent_MTases_sf"/>
</dbReference>
<comment type="function">
    <text evidence="4">Methylates the class 1 translation termination release factors RF1/PrfA and RF2/PrfB on the glutamine residue of the universally conserved GGQ motif.</text>
</comment>
<comment type="similarity">
    <text evidence="4">Belongs to the protein N5-glutamine methyltransferase family. PrmC subfamily.</text>
</comment>
<feature type="domain" description="Methyltransferase" evidence="5">
    <location>
        <begin position="112"/>
        <end position="189"/>
    </location>
</feature>